<feature type="chain" id="PRO_5020689496" description="Long-subunit fatty acid transport protein" evidence="8">
    <location>
        <begin position="22"/>
        <end position="513"/>
    </location>
</feature>
<keyword evidence="5 8" id="KW-0732">Signal</keyword>
<name>A0A4R5MMJ1_9SPHI</name>
<dbReference type="OrthoDB" id="9765571at2"/>
<accession>A0A4R5MMJ1</accession>
<dbReference type="PANTHER" id="PTHR35093">
    <property type="entry name" value="OUTER MEMBRANE PROTEIN NMB0088-RELATED"/>
    <property type="match status" value="1"/>
</dbReference>
<dbReference type="SUPFAM" id="SSF56935">
    <property type="entry name" value="Porins"/>
    <property type="match status" value="1"/>
</dbReference>
<evidence type="ECO:0000256" key="3">
    <source>
        <dbReference type="ARBA" id="ARBA00022452"/>
    </source>
</evidence>
<dbReference type="EMBL" id="SJCY01000003">
    <property type="protein sequence ID" value="TDG36892.1"/>
    <property type="molecule type" value="Genomic_DNA"/>
</dbReference>
<dbReference type="Gene3D" id="2.40.160.60">
    <property type="entry name" value="Outer membrane protein transport protein (OMPP1/FadL/TodX)"/>
    <property type="match status" value="1"/>
</dbReference>
<evidence type="ECO:0000256" key="2">
    <source>
        <dbReference type="ARBA" id="ARBA00008163"/>
    </source>
</evidence>
<dbReference type="AlphaFoldDB" id="A0A4R5MMJ1"/>
<dbReference type="GO" id="GO:0009279">
    <property type="term" value="C:cell outer membrane"/>
    <property type="evidence" value="ECO:0007669"/>
    <property type="project" value="UniProtKB-SubCell"/>
</dbReference>
<evidence type="ECO:0000256" key="6">
    <source>
        <dbReference type="ARBA" id="ARBA00023136"/>
    </source>
</evidence>
<dbReference type="Proteomes" id="UP000295668">
    <property type="component" value="Unassembled WGS sequence"/>
</dbReference>
<evidence type="ECO:0008006" key="11">
    <source>
        <dbReference type="Google" id="ProtNLM"/>
    </source>
</evidence>
<keyword evidence="4" id="KW-0812">Transmembrane</keyword>
<keyword evidence="10" id="KW-1185">Reference proteome</keyword>
<evidence type="ECO:0000256" key="4">
    <source>
        <dbReference type="ARBA" id="ARBA00022692"/>
    </source>
</evidence>
<comment type="subcellular location">
    <subcellularLocation>
        <location evidence="1">Cell outer membrane</location>
        <topology evidence="1">Multi-pass membrane protein</topology>
    </subcellularLocation>
</comment>
<evidence type="ECO:0000256" key="1">
    <source>
        <dbReference type="ARBA" id="ARBA00004571"/>
    </source>
</evidence>
<sequence length="513" mass="56148">MKKIYLALLVATVATTGTTYAQSYAPDAYRFSQMNYGSTSRFKAMGNAQIGVGGDIGSLGANPAGLGLFTKSEFSLTPEFNNVQNTSDFLNQNTNGTKGQLNLNNIGAVFYSPNYKTKGTDVNTGLVSAVFGLGYNRNNDFLNNIDYQGTNNLNSIRDAFVDQANDNGTSNSVAGDAFNSHLINNNTTQYPNQYSAEPYTGVNPFNQNYTESRLGSTSEFNVAGALNFGNKLYVGATVSFVNVRYVSEASFQESGKLQDLQPGEDGTATTLPGGSILVHPIENYSLNYTRNQDTKGSGVNIKLGMIYRPVSEFRVGVTFQSPTWMTVQDNVDEGVNSIITNDKSNNNLQNYYFSYRLRTPLKASAGASYVIGGRALISADIDYVDYASMRFSQDNGSDISTINSSNRDVKDFYKETINYRFGAEVKVSNEVSLRAGYGINGSGVKNGKDKFFQTQAISGGLGYRIDNYYFDLTYQNLTSNFYSSAYELNDGSETLASVKNQRNNVFLTFGVRF</sequence>
<dbReference type="RefSeq" id="WP_133261838.1">
    <property type="nucleotide sequence ID" value="NZ_SJCY01000003.1"/>
</dbReference>
<comment type="similarity">
    <text evidence="2">Belongs to the OmpP1/FadL family.</text>
</comment>
<keyword evidence="7" id="KW-0998">Cell outer membrane</keyword>
<evidence type="ECO:0000256" key="8">
    <source>
        <dbReference type="SAM" id="SignalP"/>
    </source>
</evidence>
<organism evidence="9 10">
    <name type="scientific">Pedobacter changchengzhani</name>
    <dbReference type="NCBI Taxonomy" id="2529274"/>
    <lineage>
        <taxon>Bacteria</taxon>
        <taxon>Pseudomonadati</taxon>
        <taxon>Bacteroidota</taxon>
        <taxon>Sphingobacteriia</taxon>
        <taxon>Sphingobacteriales</taxon>
        <taxon>Sphingobacteriaceae</taxon>
        <taxon>Pedobacter</taxon>
    </lineage>
</organism>
<evidence type="ECO:0000256" key="5">
    <source>
        <dbReference type="ARBA" id="ARBA00022729"/>
    </source>
</evidence>
<keyword evidence="3" id="KW-1134">Transmembrane beta strand</keyword>
<reference evidence="9 10" key="1">
    <citation type="submission" date="2019-02" db="EMBL/GenBank/DDBJ databases">
        <title>Pedobacter sp. nov., a novel speices isolated from soil of pinguins habitat in Antarcitica.</title>
        <authorList>
            <person name="He R.-H."/>
        </authorList>
    </citation>
    <scope>NUCLEOTIDE SEQUENCE [LARGE SCALE GENOMIC DNA]</scope>
    <source>
        <strain evidence="9 10">E01020</strain>
    </source>
</reference>
<keyword evidence="6" id="KW-0472">Membrane</keyword>
<dbReference type="PANTHER" id="PTHR35093:SF8">
    <property type="entry name" value="OUTER MEMBRANE PROTEIN NMB0088-RELATED"/>
    <property type="match status" value="1"/>
</dbReference>
<evidence type="ECO:0000313" key="10">
    <source>
        <dbReference type="Proteomes" id="UP000295668"/>
    </source>
</evidence>
<comment type="caution">
    <text evidence="9">The sequence shown here is derived from an EMBL/GenBank/DDBJ whole genome shotgun (WGS) entry which is preliminary data.</text>
</comment>
<dbReference type="InterPro" id="IPR005017">
    <property type="entry name" value="OMPP1/FadL/TodX"/>
</dbReference>
<dbReference type="GO" id="GO:0015483">
    <property type="term" value="F:long-chain fatty acid transporting porin activity"/>
    <property type="evidence" value="ECO:0007669"/>
    <property type="project" value="TreeGrafter"/>
</dbReference>
<evidence type="ECO:0000313" key="9">
    <source>
        <dbReference type="EMBL" id="TDG36892.1"/>
    </source>
</evidence>
<feature type="signal peptide" evidence="8">
    <location>
        <begin position="1"/>
        <end position="21"/>
    </location>
</feature>
<proteinExistence type="inferred from homology"/>
<protein>
    <recommendedName>
        <fullName evidence="11">Long-subunit fatty acid transport protein</fullName>
    </recommendedName>
</protein>
<evidence type="ECO:0000256" key="7">
    <source>
        <dbReference type="ARBA" id="ARBA00023237"/>
    </source>
</evidence>
<gene>
    <name evidence="9" type="ORF">EZJ43_06330</name>
</gene>